<dbReference type="EMBL" id="LATX01002411">
    <property type="protein sequence ID" value="KTB29823.1"/>
    <property type="molecule type" value="Genomic_DNA"/>
</dbReference>
<comment type="caution">
    <text evidence="2">The sequence shown here is derived from an EMBL/GenBank/DDBJ whole genome shotgun (WGS) entry which is preliminary data.</text>
</comment>
<protein>
    <recommendedName>
        <fullName evidence="1">PRISE-like Rossmann-fold domain-containing protein</fullName>
    </recommendedName>
</protein>
<evidence type="ECO:0000259" key="1">
    <source>
        <dbReference type="Pfam" id="PF22917"/>
    </source>
</evidence>
<evidence type="ECO:0000313" key="2">
    <source>
        <dbReference type="EMBL" id="KTB29823.1"/>
    </source>
</evidence>
<dbReference type="InterPro" id="IPR036291">
    <property type="entry name" value="NAD(P)-bd_dom_sf"/>
</dbReference>
<dbReference type="CDD" id="cd08948">
    <property type="entry name" value="5beta-POR_like_SDR_a"/>
    <property type="match status" value="1"/>
</dbReference>
<proteinExistence type="predicted"/>
<evidence type="ECO:0000313" key="3">
    <source>
        <dbReference type="Proteomes" id="UP000054988"/>
    </source>
</evidence>
<dbReference type="PANTHER" id="PTHR32487">
    <property type="entry name" value="3-OXO-DELTA(4,5)-STEROID 5-BETA-REDUCTASE"/>
    <property type="match status" value="1"/>
</dbReference>
<name>A0A0W0F0J7_MONRR</name>
<dbReference type="eggNOG" id="ENOG502RT3M">
    <property type="taxonomic scope" value="Eukaryota"/>
</dbReference>
<dbReference type="Gene3D" id="3.40.50.720">
    <property type="entry name" value="NAD(P)-binding Rossmann-like Domain"/>
    <property type="match status" value="1"/>
</dbReference>
<accession>A0A0W0F0J7</accession>
<organism evidence="2 3">
    <name type="scientific">Moniliophthora roreri</name>
    <name type="common">Frosty pod rot fungus</name>
    <name type="synonym">Monilia roreri</name>
    <dbReference type="NCBI Taxonomy" id="221103"/>
    <lineage>
        <taxon>Eukaryota</taxon>
        <taxon>Fungi</taxon>
        <taxon>Dikarya</taxon>
        <taxon>Basidiomycota</taxon>
        <taxon>Agaricomycotina</taxon>
        <taxon>Agaricomycetes</taxon>
        <taxon>Agaricomycetidae</taxon>
        <taxon>Agaricales</taxon>
        <taxon>Marasmiineae</taxon>
        <taxon>Marasmiaceae</taxon>
        <taxon>Moniliophthora</taxon>
    </lineage>
</organism>
<dbReference type="InterPro" id="IPR055222">
    <property type="entry name" value="PRISE-like_Rossmann-fold"/>
</dbReference>
<gene>
    <name evidence="2" type="ORF">WG66_17603</name>
</gene>
<dbReference type="Proteomes" id="UP000054988">
    <property type="component" value="Unassembled WGS sequence"/>
</dbReference>
<feature type="domain" description="PRISE-like Rossmann-fold" evidence="1">
    <location>
        <begin position="6"/>
        <end position="379"/>
    </location>
</feature>
<dbReference type="AlphaFoldDB" id="A0A0W0F0J7"/>
<sequence length="438" mass="48673">MAAKHAIVFGASGLAGWGVVDQLLRGYPSRGIFTRVTALVNRPLSLSDSGWMLELDGPEIQVIPNINLLTGSVEEFGEDLKKRVPGLEIVTHMFYFAYKQVDDPLVENKTNCGMFDRALSAMEQYSPGLEFVAFPGGTRAYGIYRSGGTWSPPLRESMGRLPPPAGDEVYYFKFEDMLTERSKGKKWSWTEVMPDAIIGVAPNGSNYNLTAHWALYLATYAAVEGKGATIPFPGSEDGWNALYNDASAEIIAKFVIWASLNPEKGGGGRFNIADRAEPSSMKEIWPAIAEFFGLKGVGPADDGKLVRPSEYVKEHRDVLENAGVKIEQVWGTGQLDALGYHLSFDRHLSIDKARAAGFHEELDPKKSWIKAFERMRDRKTADPKSLPNSMPQNVEHSEKVIISSYHFKAWKPREASQNSQHWVWAESSQLVTSYVQST</sequence>
<dbReference type="PANTHER" id="PTHR32487:SF4">
    <property type="entry name" value="SIRQ PROTEIN"/>
    <property type="match status" value="1"/>
</dbReference>
<dbReference type="SUPFAM" id="SSF51735">
    <property type="entry name" value="NAD(P)-binding Rossmann-fold domains"/>
    <property type="match status" value="1"/>
</dbReference>
<reference evidence="2 3" key="1">
    <citation type="submission" date="2015-12" db="EMBL/GenBank/DDBJ databases">
        <title>Draft genome sequence of Moniliophthora roreri, the causal agent of frosty pod rot of cacao.</title>
        <authorList>
            <person name="Aime M.C."/>
            <person name="Diaz-Valderrama J.R."/>
            <person name="Kijpornyongpan T."/>
            <person name="Phillips-Mora W."/>
        </authorList>
    </citation>
    <scope>NUCLEOTIDE SEQUENCE [LARGE SCALE GENOMIC DNA]</scope>
    <source>
        <strain evidence="2 3">MCA 2952</strain>
    </source>
</reference>
<dbReference type="Pfam" id="PF22917">
    <property type="entry name" value="PRISE"/>
    <property type="match status" value="1"/>
</dbReference>